<dbReference type="RefSeq" id="WP_211556531.1">
    <property type="nucleotide sequence ID" value="NZ_JAGVRK010000001.1"/>
</dbReference>
<protein>
    <recommendedName>
        <fullName evidence="3">Tetratricopeptide repeat protein</fullName>
    </recommendedName>
</protein>
<evidence type="ECO:0008006" key="3">
    <source>
        <dbReference type="Google" id="ProtNLM"/>
    </source>
</evidence>
<gene>
    <name evidence="1" type="ORF">J9317_03660</name>
</gene>
<keyword evidence="2" id="KW-1185">Reference proteome</keyword>
<dbReference type="EMBL" id="JAGVRK010000001">
    <property type="protein sequence ID" value="MBS2967871.1"/>
    <property type="molecule type" value="Genomic_DNA"/>
</dbReference>
<name>A0ABS5LAW3_9BACI</name>
<accession>A0ABS5LAW3</accession>
<organism evidence="1 2">
    <name type="scientific">Metabacillus flavus</name>
    <dbReference type="NCBI Taxonomy" id="2823519"/>
    <lineage>
        <taxon>Bacteria</taxon>
        <taxon>Bacillati</taxon>
        <taxon>Bacillota</taxon>
        <taxon>Bacilli</taxon>
        <taxon>Bacillales</taxon>
        <taxon>Bacillaceae</taxon>
        <taxon>Metabacillus</taxon>
    </lineage>
</organism>
<dbReference type="Proteomes" id="UP000682403">
    <property type="component" value="Unassembled WGS sequence"/>
</dbReference>
<sequence length="145" mass="16437">MEFKEAILSADFQKAKEIASHKNMDAESLMDNLFLIAYEEGSMAAYGFANQLILEEETSEHHYLASFLLSMGLTHFEGAYPTAFYHAKRAAELSPEDLSYKEYLLFFHILPDPLLSREEAIDIAGQILEVEPDNDSALEVLNQKK</sequence>
<evidence type="ECO:0000313" key="1">
    <source>
        <dbReference type="EMBL" id="MBS2967871.1"/>
    </source>
</evidence>
<comment type="caution">
    <text evidence="1">The sequence shown here is derived from an EMBL/GenBank/DDBJ whole genome shotgun (WGS) entry which is preliminary data.</text>
</comment>
<evidence type="ECO:0000313" key="2">
    <source>
        <dbReference type="Proteomes" id="UP000682403"/>
    </source>
</evidence>
<reference evidence="1 2" key="1">
    <citation type="submission" date="2021-04" db="EMBL/GenBank/DDBJ databases">
        <title>Metabacillus sp. strain KIGAM252 whole genome sequence.</title>
        <authorList>
            <person name="Seo M.-J."/>
            <person name="Cho E.-S."/>
            <person name="Hwang C.Y."/>
            <person name="Yoon D.J."/>
        </authorList>
    </citation>
    <scope>NUCLEOTIDE SEQUENCE [LARGE SCALE GENOMIC DNA]</scope>
    <source>
        <strain evidence="1 2">KIGAM252</strain>
    </source>
</reference>
<proteinExistence type="predicted"/>